<dbReference type="GO" id="GO:0016491">
    <property type="term" value="F:oxidoreductase activity"/>
    <property type="evidence" value="ECO:0007669"/>
    <property type="project" value="UniProtKB-KW"/>
</dbReference>
<dbReference type="InterPro" id="IPR036291">
    <property type="entry name" value="NAD(P)-bd_dom_sf"/>
</dbReference>
<dbReference type="Proteomes" id="UP000072763">
    <property type="component" value="Unassembled WGS sequence"/>
</dbReference>
<reference evidence="5 6" key="1">
    <citation type="journal article" date="2016" name="Front. Microbiol.">
        <title>Genomic Resource of Rice Seed Associated Bacteria.</title>
        <authorList>
            <person name="Midha S."/>
            <person name="Bansal K."/>
            <person name="Sharma S."/>
            <person name="Kumar N."/>
            <person name="Patil P.P."/>
            <person name="Chaudhry V."/>
            <person name="Patil P.B."/>
        </authorList>
    </citation>
    <scope>NUCLEOTIDE SEQUENCE [LARGE SCALE GENOMIC DNA]</scope>
    <source>
        <strain evidence="5 6">NS359</strain>
    </source>
</reference>
<proteinExistence type="inferred from homology"/>
<evidence type="ECO:0000313" key="6">
    <source>
        <dbReference type="Proteomes" id="UP000072763"/>
    </source>
</evidence>
<evidence type="ECO:0000259" key="4">
    <source>
        <dbReference type="SMART" id="SM00822"/>
    </source>
</evidence>
<sequence length="272" mass="28154">MSRPRSPFRGLRALVTGASGGIGEELALGLAAAGADVVLVARSADRLDALAARIRRDHGVTAETVSADLATADGVDRVVTALSGTRVDVLVANAGVGDHGPFVDATPERIRTQIDLNCTAVVRLVHAFLPGMLERRLGGVMTVSSVAAFQPTPGMAVYGATKAFLLSFTEAIWQENRGSGVRFLALCPGATETGFFDEAARHPGAAGFLERGRQTPQQVAAVGLRAFARSGGPTVVSGFGNVVTANAHRFVPRGLMARLTEVATGGGGGRRR</sequence>
<evidence type="ECO:0000256" key="2">
    <source>
        <dbReference type="ARBA" id="ARBA00023002"/>
    </source>
</evidence>
<comment type="caution">
    <text evidence="5">The sequence shown here is derived from an EMBL/GenBank/DDBJ whole genome shotgun (WGS) entry which is preliminary data.</text>
</comment>
<dbReference type="PANTHER" id="PTHR44196">
    <property type="entry name" value="DEHYDROGENASE/REDUCTASE SDR FAMILY MEMBER 7B"/>
    <property type="match status" value="1"/>
</dbReference>
<dbReference type="AlphaFoldDB" id="A0A147DTT9"/>
<dbReference type="PIRSF" id="PIRSF000126">
    <property type="entry name" value="11-beta-HSD1"/>
    <property type="match status" value="1"/>
</dbReference>
<evidence type="ECO:0000313" key="5">
    <source>
        <dbReference type="EMBL" id="KTR53828.1"/>
    </source>
</evidence>
<organism evidence="5 6">
    <name type="scientific">Curtobacterium oceanosedimentum</name>
    <dbReference type="NCBI Taxonomy" id="465820"/>
    <lineage>
        <taxon>Bacteria</taxon>
        <taxon>Bacillati</taxon>
        <taxon>Actinomycetota</taxon>
        <taxon>Actinomycetes</taxon>
        <taxon>Micrococcales</taxon>
        <taxon>Microbacteriaceae</taxon>
        <taxon>Curtobacterium</taxon>
    </lineage>
</organism>
<comment type="similarity">
    <text evidence="1 3">Belongs to the short-chain dehydrogenases/reductases (SDR) family.</text>
</comment>
<dbReference type="PATRIC" id="fig|465820.4.peg.130"/>
<evidence type="ECO:0000256" key="1">
    <source>
        <dbReference type="ARBA" id="ARBA00006484"/>
    </source>
</evidence>
<dbReference type="Pfam" id="PF00106">
    <property type="entry name" value="adh_short"/>
    <property type="match status" value="1"/>
</dbReference>
<dbReference type="PRINTS" id="PR00080">
    <property type="entry name" value="SDRFAMILY"/>
</dbReference>
<dbReference type="CDD" id="cd05233">
    <property type="entry name" value="SDR_c"/>
    <property type="match status" value="1"/>
</dbReference>
<dbReference type="InterPro" id="IPR057326">
    <property type="entry name" value="KR_dom"/>
</dbReference>
<dbReference type="SMART" id="SM00822">
    <property type="entry name" value="PKS_KR"/>
    <property type="match status" value="1"/>
</dbReference>
<name>A0A147DTT9_9MICO</name>
<dbReference type="InterPro" id="IPR002347">
    <property type="entry name" value="SDR_fam"/>
</dbReference>
<evidence type="ECO:0000256" key="3">
    <source>
        <dbReference type="RuleBase" id="RU000363"/>
    </source>
</evidence>
<dbReference type="PRINTS" id="PR00081">
    <property type="entry name" value="GDHRDH"/>
</dbReference>
<gene>
    <name evidence="5" type="ORF">NS359_02200</name>
</gene>
<dbReference type="OrthoDB" id="9797538at2"/>
<dbReference type="GO" id="GO:0016020">
    <property type="term" value="C:membrane"/>
    <property type="evidence" value="ECO:0007669"/>
    <property type="project" value="TreeGrafter"/>
</dbReference>
<dbReference type="SUPFAM" id="SSF51735">
    <property type="entry name" value="NAD(P)-binding Rossmann-fold domains"/>
    <property type="match status" value="1"/>
</dbReference>
<keyword evidence="2" id="KW-0560">Oxidoreductase</keyword>
<dbReference type="Gene3D" id="3.40.50.720">
    <property type="entry name" value="NAD(P)-binding Rossmann-like Domain"/>
    <property type="match status" value="1"/>
</dbReference>
<dbReference type="PANTHER" id="PTHR44196:SF2">
    <property type="entry name" value="SHORT-CHAIN DEHYDROGENASE-RELATED"/>
    <property type="match status" value="1"/>
</dbReference>
<accession>A0A147DTT9</accession>
<dbReference type="EMBL" id="LDRC01000010">
    <property type="protein sequence ID" value="KTR53828.1"/>
    <property type="molecule type" value="Genomic_DNA"/>
</dbReference>
<feature type="domain" description="Ketoreductase" evidence="4">
    <location>
        <begin position="11"/>
        <end position="193"/>
    </location>
</feature>
<dbReference type="RefSeq" id="WP_058748798.1">
    <property type="nucleotide sequence ID" value="NZ_LDRC01000010.1"/>
</dbReference>
<protein>
    <recommendedName>
        <fullName evidence="4">Ketoreductase domain-containing protein</fullName>
    </recommendedName>
</protein>